<dbReference type="OrthoDB" id="9785691at2"/>
<organism evidence="6 7">
    <name type="scientific">Nitrosospira briensis</name>
    <dbReference type="NCBI Taxonomy" id="35799"/>
    <lineage>
        <taxon>Bacteria</taxon>
        <taxon>Pseudomonadati</taxon>
        <taxon>Pseudomonadota</taxon>
        <taxon>Betaproteobacteria</taxon>
        <taxon>Nitrosomonadales</taxon>
        <taxon>Nitrosomonadaceae</taxon>
        <taxon>Nitrosospira</taxon>
    </lineage>
</organism>
<dbReference type="Pfam" id="PF01590">
    <property type="entry name" value="GAF"/>
    <property type="match status" value="1"/>
</dbReference>
<dbReference type="EMBL" id="FOVJ01000008">
    <property type="protein sequence ID" value="SFO13830.1"/>
    <property type="molecule type" value="Genomic_DNA"/>
</dbReference>
<name>A0A1I5EQY5_9PROT</name>
<keyword evidence="6" id="KW-0418">Kinase</keyword>
<dbReference type="GO" id="GO:0000155">
    <property type="term" value="F:phosphorelay sensor kinase activity"/>
    <property type="evidence" value="ECO:0007669"/>
    <property type="project" value="TreeGrafter"/>
</dbReference>
<keyword evidence="4" id="KW-0812">Transmembrane</keyword>
<dbReference type="InterPro" id="IPR005467">
    <property type="entry name" value="His_kinase_dom"/>
</dbReference>
<dbReference type="EC" id="2.7.13.3" evidence="2"/>
<dbReference type="RefSeq" id="WP_074798344.1">
    <property type="nucleotide sequence ID" value="NZ_FOVJ01000008.1"/>
</dbReference>
<dbReference type="Proteomes" id="UP000183107">
    <property type="component" value="Unassembled WGS sequence"/>
</dbReference>
<feature type="transmembrane region" description="Helical" evidence="4">
    <location>
        <begin position="163"/>
        <end position="184"/>
    </location>
</feature>
<keyword evidence="3" id="KW-0597">Phosphoprotein</keyword>
<dbReference type="STRING" id="1266925.GCA_000619905_01767"/>
<evidence type="ECO:0000313" key="6">
    <source>
        <dbReference type="EMBL" id="SFO13830.1"/>
    </source>
</evidence>
<feature type="transmembrane region" description="Helical" evidence="4">
    <location>
        <begin position="196"/>
        <end position="219"/>
    </location>
</feature>
<dbReference type="Pfam" id="PF02518">
    <property type="entry name" value="HATPase_c"/>
    <property type="match status" value="1"/>
</dbReference>
<keyword evidence="6" id="KW-0808">Transferase</keyword>
<evidence type="ECO:0000256" key="3">
    <source>
        <dbReference type="ARBA" id="ARBA00022553"/>
    </source>
</evidence>
<dbReference type="Gene3D" id="3.30.450.40">
    <property type="match status" value="1"/>
</dbReference>
<dbReference type="InterPro" id="IPR003018">
    <property type="entry name" value="GAF"/>
</dbReference>
<feature type="transmembrane region" description="Helical" evidence="4">
    <location>
        <begin position="32"/>
        <end position="50"/>
    </location>
</feature>
<feature type="transmembrane region" description="Helical" evidence="4">
    <location>
        <begin position="70"/>
        <end position="87"/>
    </location>
</feature>
<proteinExistence type="predicted"/>
<dbReference type="SMART" id="SM00387">
    <property type="entry name" value="HATPase_c"/>
    <property type="match status" value="1"/>
</dbReference>
<dbReference type="Gene3D" id="3.30.565.10">
    <property type="entry name" value="Histidine kinase-like ATPase, C-terminal domain"/>
    <property type="match status" value="1"/>
</dbReference>
<dbReference type="PROSITE" id="PS50109">
    <property type="entry name" value="HIS_KIN"/>
    <property type="match status" value="1"/>
</dbReference>
<dbReference type="SUPFAM" id="SSF55781">
    <property type="entry name" value="GAF domain-like"/>
    <property type="match status" value="1"/>
</dbReference>
<evidence type="ECO:0000259" key="5">
    <source>
        <dbReference type="PROSITE" id="PS50109"/>
    </source>
</evidence>
<dbReference type="InterPro" id="IPR036890">
    <property type="entry name" value="HATPase_C_sf"/>
</dbReference>
<keyword evidence="4" id="KW-0472">Membrane</keyword>
<dbReference type="PANTHER" id="PTHR43547">
    <property type="entry name" value="TWO-COMPONENT HISTIDINE KINASE"/>
    <property type="match status" value="1"/>
</dbReference>
<feature type="domain" description="Histidine kinase" evidence="5">
    <location>
        <begin position="481"/>
        <end position="683"/>
    </location>
</feature>
<feature type="transmembrane region" description="Helical" evidence="4">
    <location>
        <begin position="6"/>
        <end position="25"/>
    </location>
</feature>
<protein>
    <recommendedName>
        <fullName evidence="2">histidine kinase</fullName>
        <ecNumber evidence="2">2.7.13.3</ecNumber>
    </recommendedName>
</protein>
<gene>
    <name evidence="6" type="ORF">SAMN05216386_2742</name>
</gene>
<feature type="transmembrane region" description="Helical" evidence="4">
    <location>
        <begin position="132"/>
        <end position="151"/>
    </location>
</feature>
<reference evidence="7" key="1">
    <citation type="submission" date="2016-10" db="EMBL/GenBank/DDBJ databases">
        <authorList>
            <person name="Varghese N."/>
        </authorList>
    </citation>
    <scope>NUCLEOTIDE SEQUENCE [LARGE SCALE GENOMIC DNA]</scope>
    <source>
        <strain evidence="7">Nsp8</strain>
    </source>
</reference>
<dbReference type="PRINTS" id="PR00344">
    <property type="entry name" value="BCTRLSENSOR"/>
</dbReference>
<sequence>MLASIATFSYSMAAIGHFVLAVLLLTSWRGRLHGMVLPIACCLSALWASLLAYQATQDPPLTLLTDVVEILRNAGWSAFLITLLGLYRHGNSLIPKLSPAMVAIMALYIACLIVALYSHGDFDFSSHKTIDFINSIVGSLAMAILGMILVEQLYRNTPLKQRWGIKFACLGIGGIFAYDFYLYSDALLLRQVNPEIWAARGIVNALVVPLIAISAARNPQWSVGITVSRHILFYSAALFGAAAYLLAMAAAGYYLRFFGGNWGTVMQVSFLFGAVVLLLAVLFSGTLRSWLRVFISKHFFSYNYDYREEWLHFTRTLSEGEHGLGERVIQALAQLVESPGGGLWMRRESGHCEPVTHWNMPSASGSESLDSPFCQFLANKEWVIDLQEYAATPEKYPSLVLPQWLRAVYRAWLVVPLIQDRKLFGFVVLAQPRSRVKLNWEVSDLLKVAGNQAASYLAQHEAVTALMVARQFESFNRMSTFVVHDLKNLVSQLSLLLSNAEKHKKNPEFQKDMIETVYLSVQKMKRLLEKLSSGDSSEKAGPLIIARLLQEAVKSKSIAEPRPILEIQDPNLSVCANSSRLERVVGHLIQNAIDATSRNGQVRVQLRREQDFAIVEIKDTGHGMSEEFIREKLFKPFESTKSAGMGIGVFESREYVSELGGELEVSSSELDGTIFRIVLPLHQTGQQAIKAAT</sequence>
<evidence type="ECO:0000256" key="4">
    <source>
        <dbReference type="SAM" id="Phobius"/>
    </source>
</evidence>
<dbReference type="AlphaFoldDB" id="A0A1I5EQY5"/>
<keyword evidence="7" id="KW-1185">Reference proteome</keyword>
<dbReference type="InterPro" id="IPR014265">
    <property type="entry name" value="XrtA/PrsK"/>
</dbReference>
<feature type="transmembrane region" description="Helical" evidence="4">
    <location>
        <begin position="267"/>
        <end position="287"/>
    </location>
</feature>
<evidence type="ECO:0000256" key="1">
    <source>
        <dbReference type="ARBA" id="ARBA00000085"/>
    </source>
</evidence>
<keyword evidence="4" id="KW-1133">Transmembrane helix</keyword>
<accession>A0A1I5EQY5</accession>
<feature type="transmembrane region" description="Helical" evidence="4">
    <location>
        <begin position="99"/>
        <end position="120"/>
    </location>
</feature>
<dbReference type="PANTHER" id="PTHR43547:SF2">
    <property type="entry name" value="HYBRID SIGNAL TRANSDUCTION HISTIDINE KINASE C"/>
    <property type="match status" value="1"/>
</dbReference>
<feature type="transmembrane region" description="Helical" evidence="4">
    <location>
        <begin position="231"/>
        <end position="255"/>
    </location>
</feature>
<evidence type="ECO:0000256" key="2">
    <source>
        <dbReference type="ARBA" id="ARBA00012438"/>
    </source>
</evidence>
<comment type="catalytic activity">
    <reaction evidence="1">
        <text>ATP + protein L-histidine = ADP + protein N-phospho-L-histidine.</text>
        <dbReference type="EC" id="2.7.13.3"/>
    </reaction>
</comment>
<dbReference type="InterPro" id="IPR029016">
    <property type="entry name" value="GAF-like_dom_sf"/>
</dbReference>
<dbReference type="SUPFAM" id="SSF55874">
    <property type="entry name" value="ATPase domain of HSP90 chaperone/DNA topoisomerase II/histidine kinase"/>
    <property type="match status" value="1"/>
</dbReference>
<dbReference type="InterPro" id="IPR003594">
    <property type="entry name" value="HATPase_dom"/>
</dbReference>
<evidence type="ECO:0000313" key="7">
    <source>
        <dbReference type="Proteomes" id="UP000183107"/>
    </source>
</evidence>
<dbReference type="NCBIfam" id="TIGR02916">
    <property type="entry name" value="PEP_his_kin"/>
    <property type="match status" value="1"/>
</dbReference>
<dbReference type="InterPro" id="IPR004358">
    <property type="entry name" value="Sig_transdc_His_kin-like_C"/>
</dbReference>